<dbReference type="InterPro" id="IPR013126">
    <property type="entry name" value="Hsp_70_fam"/>
</dbReference>
<dbReference type="InterPro" id="IPR018181">
    <property type="entry name" value="Heat_shock_70_CS"/>
</dbReference>
<evidence type="ECO:0000256" key="8">
    <source>
        <dbReference type="SAM" id="Phobius"/>
    </source>
</evidence>
<dbReference type="CDD" id="cd10230">
    <property type="entry name" value="ASKHA_NBD_HSP70_HYOU1"/>
    <property type="match status" value="1"/>
</dbReference>
<evidence type="ECO:0000256" key="7">
    <source>
        <dbReference type="SAM" id="MobiDB-lite"/>
    </source>
</evidence>
<comment type="subcellular location">
    <subcellularLocation>
        <location evidence="1">Endoplasmic reticulum lumen</location>
    </subcellularLocation>
</comment>
<dbReference type="Proteomes" id="UP000037460">
    <property type="component" value="Unassembled WGS sequence"/>
</dbReference>
<dbReference type="OrthoDB" id="10262720at2759"/>
<dbReference type="PRINTS" id="PR00301">
    <property type="entry name" value="HEATSHOCK70"/>
</dbReference>
<evidence type="ECO:0000256" key="1">
    <source>
        <dbReference type="ARBA" id="ARBA00004319"/>
    </source>
</evidence>
<feature type="compositionally biased region" description="Low complexity" evidence="7">
    <location>
        <begin position="636"/>
        <end position="649"/>
    </location>
</feature>
<feature type="region of interest" description="Disordered" evidence="7">
    <location>
        <begin position="621"/>
        <end position="649"/>
    </location>
</feature>
<gene>
    <name evidence="9" type="ORF">Ctob_005184</name>
</gene>
<dbReference type="InterPro" id="IPR029048">
    <property type="entry name" value="HSP70_C_sf"/>
</dbReference>
<evidence type="ECO:0000256" key="3">
    <source>
        <dbReference type="ARBA" id="ARBA00022741"/>
    </source>
</evidence>
<dbReference type="PANTHER" id="PTHR45639">
    <property type="entry name" value="HSC70CB, ISOFORM G-RELATED"/>
    <property type="match status" value="1"/>
</dbReference>
<feature type="non-terminal residue" evidence="9">
    <location>
        <position position="1"/>
    </location>
</feature>
<dbReference type="FunFam" id="3.90.640.10:FF:000003">
    <property type="entry name" value="Molecular chaperone DnaK"/>
    <property type="match status" value="1"/>
</dbReference>
<dbReference type="GO" id="GO:0030968">
    <property type="term" value="P:endoplasmic reticulum unfolded protein response"/>
    <property type="evidence" value="ECO:0007669"/>
    <property type="project" value="TreeGrafter"/>
</dbReference>
<proteinExistence type="predicted"/>
<dbReference type="Pfam" id="PF00012">
    <property type="entry name" value="HSP70"/>
    <property type="match status" value="1"/>
</dbReference>
<dbReference type="SUPFAM" id="SSF100934">
    <property type="entry name" value="Heat shock protein 70kD (HSP70), C-terminal subdomain"/>
    <property type="match status" value="1"/>
</dbReference>
<sequence length="941" mass="102027">RLSREAPRKLRDDRAHLNVFGLLILRPSPGAMLCHMQNSGKAAVAVALLLATTTSGAVIGIDFGARFLKVGIIRPGTGIEMVLNEATQRKSSSSAGFTALEERVYGNEAQNMLGKVPERIFIMSKLLLGQTLDSEAITDFKRYLYPYKFETDEATNAAIVRYNANSTYRAEEMVAFVLTYAKQIAEGHAGITVKDCVITVPHFFGHTERIALINSAAIAGLNVLSLLHESTAFAFKYGFDKESEFSAEPTNVVFLDLGASSYKVSVVSFSATVGKKNKTLGAMQVRGLGWDATLGGKDFDDIVLNLIAAEFNEKQLKGKDEVRQDSKAVGKLRKAAESTKDILSANTQYQMGIEALYKDLDLRMVLSRTEFNAEAERRGLWKRLVPPLEEALTMANLTKEEIHSVEVVGGATRIPQVKQAAMDFFERKQLGGALNGDEAAAFGATLFAAKLSTSFRLREFTVNDVYPYATSIKIIGQGDDSADDGTTDDDAEGGGSSKKGKDKLLFKAYTKMPHKKLITMTRTDDLVATLSLGEPTNVEGLSPIASFNITGVASAYARLLKDETRTVMGKPKVSVTFALSTSGLIDVSKAEMAIEMLEKYDDFEMVPDPNATTNATDAAADDAGTAAAKDEDAAATDDASSPSAATNASAASNLTNATAMIKVKVEKERKRLHYVTLKTVKTVLGKCTPISQEIISSCIARNVELLKAEQLRKTNAEAKNSLESFIIDTRDKLQEEGVAEVSTEEEREALRVQFDETEEWLYGDGVSVDAATYTKRQKSMQVLTQPIFSRFSELKARPEAVTKAREAVNWTLTILQTWATERPEVTEQERAKVEGMCTNFTSWLDDVEAKQAGLTLTDPPAFLSSAVASKLEVIELEVRKLIKKPKPKPPKVKPNATSTNETETNGTASDGASSAGTGAGDASDGDATAQGDEELPAHDEL</sequence>
<evidence type="ECO:0000313" key="10">
    <source>
        <dbReference type="Proteomes" id="UP000037460"/>
    </source>
</evidence>
<keyword evidence="2" id="KW-0732">Signal</keyword>
<dbReference type="GO" id="GO:0034663">
    <property type="term" value="C:endoplasmic reticulum chaperone complex"/>
    <property type="evidence" value="ECO:0007669"/>
    <property type="project" value="TreeGrafter"/>
</dbReference>
<dbReference type="FunFam" id="1.20.1270.10:FF:000002">
    <property type="entry name" value="Heat shock 70 kDa protein 4"/>
    <property type="match status" value="1"/>
</dbReference>
<feature type="compositionally biased region" description="Low complexity" evidence="7">
    <location>
        <begin position="906"/>
        <end position="930"/>
    </location>
</feature>
<feature type="compositionally biased region" description="Acidic residues" evidence="7">
    <location>
        <begin position="480"/>
        <end position="492"/>
    </location>
</feature>
<feature type="transmembrane region" description="Helical" evidence="8">
    <location>
        <begin position="42"/>
        <end position="65"/>
    </location>
</feature>
<protein>
    <submittedName>
        <fullName evidence="9">Hsp70-like protein</fullName>
    </submittedName>
</protein>
<keyword evidence="4" id="KW-0256">Endoplasmic reticulum</keyword>
<name>A0A0M0JST2_9EUKA</name>
<evidence type="ECO:0000256" key="5">
    <source>
        <dbReference type="ARBA" id="ARBA00022840"/>
    </source>
</evidence>
<dbReference type="Gene3D" id="2.60.34.10">
    <property type="entry name" value="Substrate Binding Domain Of DNAk, Chain A, domain 1"/>
    <property type="match status" value="1"/>
</dbReference>
<evidence type="ECO:0000256" key="2">
    <source>
        <dbReference type="ARBA" id="ARBA00022729"/>
    </source>
</evidence>
<dbReference type="SUPFAM" id="SSF53067">
    <property type="entry name" value="Actin-like ATPase domain"/>
    <property type="match status" value="2"/>
</dbReference>
<dbReference type="Gene3D" id="3.30.30.30">
    <property type="match status" value="1"/>
</dbReference>
<keyword evidence="5" id="KW-0067">ATP-binding</keyword>
<keyword evidence="3" id="KW-0547">Nucleotide-binding</keyword>
<dbReference type="EMBL" id="JWZX01002376">
    <property type="protein sequence ID" value="KOO29706.1"/>
    <property type="molecule type" value="Genomic_DNA"/>
</dbReference>
<reference evidence="10" key="1">
    <citation type="journal article" date="2015" name="PLoS Genet.">
        <title>Genome Sequence and Transcriptome Analyses of Chrysochromulina tobin: Metabolic Tools for Enhanced Algal Fitness in the Prominent Order Prymnesiales (Haptophyceae).</title>
        <authorList>
            <person name="Hovde B.T."/>
            <person name="Deodato C.R."/>
            <person name="Hunsperger H.M."/>
            <person name="Ryken S.A."/>
            <person name="Yost W."/>
            <person name="Jha R.K."/>
            <person name="Patterson J."/>
            <person name="Monnat R.J. Jr."/>
            <person name="Barlow S.B."/>
            <person name="Starkenburg S.R."/>
            <person name="Cattolico R.A."/>
        </authorList>
    </citation>
    <scope>NUCLEOTIDE SEQUENCE</scope>
    <source>
        <strain evidence="10">CCMP291</strain>
    </source>
</reference>
<keyword evidence="6" id="KW-0143">Chaperone</keyword>
<keyword evidence="8" id="KW-0472">Membrane</keyword>
<dbReference type="GO" id="GO:0005788">
    <property type="term" value="C:endoplasmic reticulum lumen"/>
    <property type="evidence" value="ECO:0007669"/>
    <property type="project" value="UniProtKB-SubCell"/>
</dbReference>
<dbReference type="GO" id="GO:0005524">
    <property type="term" value="F:ATP binding"/>
    <property type="evidence" value="ECO:0007669"/>
    <property type="project" value="UniProtKB-KW"/>
</dbReference>
<keyword evidence="8" id="KW-0812">Transmembrane</keyword>
<feature type="compositionally biased region" description="Polar residues" evidence="7">
    <location>
        <begin position="895"/>
        <end position="905"/>
    </location>
</feature>
<dbReference type="Gene3D" id="3.90.640.10">
    <property type="entry name" value="Actin, Chain A, domain 4"/>
    <property type="match status" value="1"/>
</dbReference>
<evidence type="ECO:0000256" key="4">
    <source>
        <dbReference type="ARBA" id="ARBA00022824"/>
    </source>
</evidence>
<evidence type="ECO:0000256" key="6">
    <source>
        <dbReference type="ARBA" id="ARBA00023186"/>
    </source>
</evidence>
<accession>A0A0M0JST2</accession>
<feature type="region of interest" description="Disordered" evidence="7">
    <location>
        <begin position="479"/>
        <end position="498"/>
    </location>
</feature>
<feature type="region of interest" description="Disordered" evidence="7">
    <location>
        <begin position="885"/>
        <end position="941"/>
    </location>
</feature>
<dbReference type="PROSITE" id="PS01036">
    <property type="entry name" value="HSP70_3"/>
    <property type="match status" value="1"/>
</dbReference>
<dbReference type="InterPro" id="IPR029047">
    <property type="entry name" value="HSP70_peptide-bd_sf"/>
</dbReference>
<comment type="caution">
    <text evidence="9">The sequence shown here is derived from an EMBL/GenBank/DDBJ whole genome shotgun (WGS) entry which is preliminary data.</text>
</comment>
<dbReference type="GO" id="GO:0140662">
    <property type="term" value="F:ATP-dependent protein folding chaperone"/>
    <property type="evidence" value="ECO:0007669"/>
    <property type="project" value="InterPro"/>
</dbReference>
<keyword evidence="10" id="KW-1185">Reference proteome</keyword>
<evidence type="ECO:0000313" key="9">
    <source>
        <dbReference type="EMBL" id="KOO29706.1"/>
    </source>
</evidence>
<dbReference type="InterPro" id="IPR043129">
    <property type="entry name" value="ATPase_NBD"/>
</dbReference>
<dbReference type="AlphaFoldDB" id="A0A0M0JST2"/>
<dbReference type="Gene3D" id="3.30.420.40">
    <property type="match status" value="2"/>
</dbReference>
<dbReference type="PANTHER" id="PTHR45639:SF3">
    <property type="entry name" value="HYPOXIA UP-REGULATED PROTEIN 1"/>
    <property type="match status" value="1"/>
</dbReference>
<dbReference type="Gene3D" id="1.20.1270.10">
    <property type="match status" value="1"/>
</dbReference>
<organism evidence="9 10">
    <name type="scientific">Chrysochromulina tobinii</name>
    <dbReference type="NCBI Taxonomy" id="1460289"/>
    <lineage>
        <taxon>Eukaryota</taxon>
        <taxon>Haptista</taxon>
        <taxon>Haptophyta</taxon>
        <taxon>Prymnesiophyceae</taxon>
        <taxon>Prymnesiales</taxon>
        <taxon>Chrysochromulinaceae</taxon>
        <taxon>Chrysochromulina</taxon>
    </lineage>
</organism>
<keyword evidence="8" id="KW-1133">Transmembrane helix</keyword>